<dbReference type="InterPro" id="IPR012610">
    <property type="entry name" value="SASP_SspH"/>
</dbReference>
<dbReference type="GO" id="GO:0042601">
    <property type="term" value="C:endospore-forming forespore"/>
    <property type="evidence" value="ECO:0007669"/>
    <property type="project" value="InterPro"/>
</dbReference>
<gene>
    <name evidence="4" type="ORF">U732_1679</name>
</gene>
<keyword evidence="5" id="KW-1185">Reference proteome</keyword>
<comment type="similarity">
    <text evidence="2">Belongs to the SspH family.</text>
</comment>
<dbReference type="AlphaFoldDB" id="A0A0C1U0R9"/>
<comment type="subcellular location">
    <subcellularLocation>
        <location evidence="1">Spore core</location>
    </subcellularLocation>
</comment>
<sequence>MDLHRVMEIKQSLGVINVSYNGNLVWLETVNKANNKVLVKDLNNNNEFMVNVSDLKEV</sequence>
<name>A0A0C1U0R9_9CLOT</name>
<evidence type="ECO:0000256" key="1">
    <source>
        <dbReference type="ARBA" id="ARBA00004288"/>
    </source>
</evidence>
<dbReference type="GO" id="GO:0030436">
    <property type="term" value="P:asexual sporulation"/>
    <property type="evidence" value="ECO:0007669"/>
    <property type="project" value="InterPro"/>
</dbReference>
<dbReference type="GO" id="GO:0030435">
    <property type="term" value="P:sporulation resulting in formation of a cellular spore"/>
    <property type="evidence" value="ECO:0007669"/>
    <property type="project" value="UniProtKB-KW"/>
</dbReference>
<dbReference type="EMBL" id="AYSO01000017">
    <property type="protein sequence ID" value="KIE46429.1"/>
    <property type="molecule type" value="Genomic_DNA"/>
</dbReference>
<keyword evidence="3" id="KW-0749">Sporulation</keyword>
<comment type="caution">
    <text evidence="4">The sequence shown here is derived from an EMBL/GenBank/DDBJ whole genome shotgun (WGS) entry which is preliminary data.</text>
</comment>
<reference evidence="4 5" key="1">
    <citation type="journal article" date="2015" name="Infect. Genet. Evol.">
        <title>Genomic sequences of six botulinum neurotoxin-producing strains representing three clostridial species illustrate the mobility and diversity of botulinum neurotoxin genes.</title>
        <authorList>
            <person name="Smith T.J."/>
            <person name="Hill K.K."/>
            <person name="Xie G."/>
            <person name="Foley B.T."/>
            <person name="Williamson C.H."/>
            <person name="Foster J.T."/>
            <person name="Johnson S.L."/>
            <person name="Chertkov O."/>
            <person name="Teshima H."/>
            <person name="Gibbons H.S."/>
            <person name="Johnsky L.A."/>
            <person name="Karavis M.A."/>
            <person name="Smith L.A."/>
        </authorList>
    </citation>
    <scope>NUCLEOTIDE SEQUENCE [LARGE SCALE GENOMIC DNA]</scope>
    <source>
        <strain evidence="4 5">CDC 2741</strain>
    </source>
</reference>
<evidence type="ECO:0000256" key="3">
    <source>
        <dbReference type="ARBA" id="ARBA00022969"/>
    </source>
</evidence>
<evidence type="ECO:0000313" key="4">
    <source>
        <dbReference type="EMBL" id="KIE46429.1"/>
    </source>
</evidence>
<dbReference type="Proteomes" id="UP000031366">
    <property type="component" value="Unassembled WGS sequence"/>
</dbReference>
<accession>A0A0C1U0R9</accession>
<dbReference type="Pfam" id="PF08141">
    <property type="entry name" value="SspH"/>
    <property type="match status" value="1"/>
</dbReference>
<proteinExistence type="inferred from homology"/>
<dbReference type="RefSeq" id="WP_039633483.1">
    <property type="nucleotide sequence ID" value="NZ_AYSO01000017.1"/>
</dbReference>
<protein>
    <submittedName>
        <fullName evidence="4">Small acid-soluble spore, H-type family protein</fullName>
    </submittedName>
</protein>
<evidence type="ECO:0000313" key="5">
    <source>
        <dbReference type="Proteomes" id="UP000031366"/>
    </source>
</evidence>
<dbReference type="NCBIfam" id="TIGR02861">
    <property type="entry name" value="SASP_H"/>
    <property type="match status" value="1"/>
</dbReference>
<evidence type="ECO:0000256" key="2">
    <source>
        <dbReference type="ARBA" id="ARBA00006573"/>
    </source>
</evidence>
<organism evidence="4 5">
    <name type="scientific">Clostridium argentinense CDC 2741</name>
    <dbReference type="NCBI Taxonomy" id="1418104"/>
    <lineage>
        <taxon>Bacteria</taxon>
        <taxon>Bacillati</taxon>
        <taxon>Bacillota</taxon>
        <taxon>Clostridia</taxon>
        <taxon>Eubacteriales</taxon>
        <taxon>Clostridiaceae</taxon>
        <taxon>Clostridium</taxon>
    </lineage>
</organism>